<feature type="non-terminal residue" evidence="1">
    <location>
        <position position="1"/>
    </location>
</feature>
<evidence type="ECO:0000313" key="2">
    <source>
        <dbReference type="Proteomes" id="UP000257109"/>
    </source>
</evidence>
<keyword evidence="2" id="KW-1185">Reference proteome</keyword>
<proteinExistence type="predicted"/>
<reference evidence="1" key="1">
    <citation type="submission" date="2018-05" db="EMBL/GenBank/DDBJ databases">
        <title>Draft genome of Mucuna pruriens seed.</title>
        <authorList>
            <person name="Nnadi N.E."/>
            <person name="Vos R."/>
            <person name="Hasami M.H."/>
            <person name="Devisetty U.K."/>
            <person name="Aguiy J.C."/>
        </authorList>
    </citation>
    <scope>NUCLEOTIDE SEQUENCE [LARGE SCALE GENOMIC DNA]</scope>
    <source>
        <strain evidence="1">JCA_2017</strain>
    </source>
</reference>
<organism evidence="1 2">
    <name type="scientific">Mucuna pruriens</name>
    <name type="common">Velvet bean</name>
    <name type="synonym">Dolichos pruriens</name>
    <dbReference type="NCBI Taxonomy" id="157652"/>
    <lineage>
        <taxon>Eukaryota</taxon>
        <taxon>Viridiplantae</taxon>
        <taxon>Streptophyta</taxon>
        <taxon>Embryophyta</taxon>
        <taxon>Tracheophyta</taxon>
        <taxon>Spermatophyta</taxon>
        <taxon>Magnoliopsida</taxon>
        <taxon>eudicotyledons</taxon>
        <taxon>Gunneridae</taxon>
        <taxon>Pentapetalae</taxon>
        <taxon>rosids</taxon>
        <taxon>fabids</taxon>
        <taxon>Fabales</taxon>
        <taxon>Fabaceae</taxon>
        <taxon>Papilionoideae</taxon>
        <taxon>50 kb inversion clade</taxon>
        <taxon>NPAAA clade</taxon>
        <taxon>indigoferoid/millettioid clade</taxon>
        <taxon>Phaseoleae</taxon>
        <taxon>Mucuna</taxon>
    </lineage>
</organism>
<dbReference type="EMBL" id="QJKJ01006920">
    <property type="protein sequence ID" value="RDX84887.1"/>
    <property type="molecule type" value="Genomic_DNA"/>
</dbReference>
<comment type="caution">
    <text evidence="1">The sequence shown here is derived from an EMBL/GenBank/DDBJ whole genome shotgun (WGS) entry which is preliminary data.</text>
</comment>
<dbReference type="OrthoDB" id="1934635at2759"/>
<name>A0A371G2V5_MUCPR</name>
<dbReference type="AlphaFoldDB" id="A0A371G2V5"/>
<sequence>MRFFVTLYLWKPPTSYWEELDSLTNKLHMMVLLTNFPLSTMKCEKIRKIKKIKLIKSWLVGNSLNKKEPLLLWPTNICLVLNSPLESLPTIFERMLEDFKDLFQEMPKGLPSIRVIKHQSDFFTGQIWRNHKRYNDRHRIPCLDV</sequence>
<protein>
    <submittedName>
        <fullName evidence="1">Uncharacterized protein</fullName>
    </submittedName>
</protein>
<accession>A0A371G2V5</accession>
<evidence type="ECO:0000313" key="1">
    <source>
        <dbReference type="EMBL" id="RDX84887.1"/>
    </source>
</evidence>
<dbReference type="Proteomes" id="UP000257109">
    <property type="component" value="Unassembled WGS sequence"/>
</dbReference>
<gene>
    <name evidence="1" type="ORF">CR513_33995</name>
</gene>